<dbReference type="SUPFAM" id="SSF52317">
    <property type="entry name" value="Class I glutamine amidotransferase-like"/>
    <property type="match status" value="1"/>
</dbReference>
<dbReference type="Pfam" id="PF01965">
    <property type="entry name" value="DJ-1_PfpI"/>
    <property type="match status" value="1"/>
</dbReference>
<feature type="domain" description="DJ-1/PfpI" evidence="1">
    <location>
        <begin position="18"/>
        <end position="166"/>
    </location>
</feature>
<dbReference type="Gene3D" id="3.40.50.880">
    <property type="match status" value="1"/>
</dbReference>
<dbReference type="EMBL" id="JAWRVE010000132">
    <property type="protein sequence ID" value="KAL1855258.1"/>
    <property type="molecule type" value="Genomic_DNA"/>
</dbReference>
<dbReference type="PANTHER" id="PTHR43130">
    <property type="entry name" value="ARAC-FAMILY TRANSCRIPTIONAL REGULATOR"/>
    <property type="match status" value="1"/>
</dbReference>
<accession>A0ABR3W7I4</accession>
<sequence length="248" mass="26550">MLTLLHQELPKDDSKLEVLLALFPGFNTLDMNGPFDVLTKSGTSTSFNVQVASESTDRCGITKSGEGVKVQHDIPLDDALIASLDGYDVLIVPGGSVDAVTKQAKQLDSTFMRLITAFSKLPPRSAKHPRVLLSICTGALFLGTLGIFDGKFCTTHWAAYDDLKERVKSAASLSSGGRPGRVIAARFVDSGLNKSKVRTISSGGISCGIDASLYLVKLLVGEDEAISTAELLDYAYRKTEGVIFDDES</sequence>
<evidence type="ECO:0000259" key="1">
    <source>
        <dbReference type="Pfam" id="PF01965"/>
    </source>
</evidence>
<dbReference type="InterPro" id="IPR002818">
    <property type="entry name" value="DJ-1/PfpI"/>
</dbReference>
<dbReference type="PANTHER" id="PTHR43130:SF3">
    <property type="entry name" value="HTH-TYPE TRANSCRIPTIONAL REGULATOR RV1931C"/>
    <property type="match status" value="1"/>
</dbReference>
<proteinExistence type="predicted"/>
<organism evidence="2 3">
    <name type="scientific">Diaporthe australafricana</name>
    <dbReference type="NCBI Taxonomy" id="127596"/>
    <lineage>
        <taxon>Eukaryota</taxon>
        <taxon>Fungi</taxon>
        <taxon>Dikarya</taxon>
        <taxon>Ascomycota</taxon>
        <taxon>Pezizomycotina</taxon>
        <taxon>Sordariomycetes</taxon>
        <taxon>Sordariomycetidae</taxon>
        <taxon>Diaporthales</taxon>
        <taxon>Diaporthaceae</taxon>
        <taxon>Diaporthe</taxon>
    </lineage>
</organism>
<dbReference type="InterPro" id="IPR052158">
    <property type="entry name" value="INH-QAR"/>
</dbReference>
<dbReference type="Proteomes" id="UP001583177">
    <property type="component" value="Unassembled WGS sequence"/>
</dbReference>
<reference evidence="2 3" key="1">
    <citation type="journal article" date="2024" name="IMA Fungus">
        <title>IMA Genome - F19 : A genome assembly and annotation guide to empower mycologists, including annotated draft genome sequences of Ceratocystis pirilliformis, Diaporthe australafricana, Fusarium ophioides, Paecilomyces lecythidis, and Sporothrix stenoceras.</title>
        <authorList>
            <person name="Aylward J."/>
            <person name="Wilson A.M."/>
            <person name="Visagie C.M."/>
            <person name="Spraker J."/>
            <person name="Barnes I."/>
            <person name="Buitendag C."/>
            <person name="Ceriani C."/>
            <person name="Del Mar Angel L."/>
            <person name="du Plessis D."/>
            <person name="Fuchs T."/>
            <person name="Gasser K."/>
            <person name="Kramer D."/>
            <person name="Li W."/>
            <person name="Munsamy K."/>
            <person name="Piso A."/>
            <person name="Price J.L."/>
            <person name="Sonnekus B."/>
            <person name="Thomas C."/>
            <person name="van der Nest A."/>
            <person name="van Dijk A."/>
            <person name="van Heerden A."/>
            <person name="van Vuuren N."/>
            <person name="Yilmaz N."/>
            <person name="Duong T.A."/>
            <person name="van der Merwe N.A."/>
            <person name="Wingfield M.J."/>
            <person name="Wingfield B.D."/>
        </authorList>
    </citation>
    <scope>NUCLEOTIDE SEQUENCE [LARGE SCALE GENOMIC DNA]</scope>
    <source>
        <strain evidence="2 3">CMW 18300</strain>
    </source>
</reference>
<gene>
    <name evidence="2" type="ORF">Daus18300_011164</name>
</gene>
<protein>
    <recommendedName>
        <fullName evidence="1">DJ-1/PfpI domain-containing protein</fullName>
    </recommendedName>
</protein>
<evidence type="ECO:0000313" key="3">
    <source>
        <dbReference type="Proteomes" id="UP001583177"/>
    </source>
</evidence>
<comment type="caution">
    <text evidence="2">The sequence shown here is derived from an EMBL/GenBank/DDBJ whole genome shotgun (WGS) entry which is preliminary data.</text>
</comment>
<name>A0ABR3W7I4_9PEZI</name>
<keyword evidence="3" id="KW-1185">Reference proteome</keyword>
<dbReference type="InterPro" id="IPR029062">
    <property type="entry name" value="Class_I_gatase-like"/>
</dbReference>
<evidence type="ECO:0000313" key="2">
    <source>
        <dbReference type="EMBL" id="KAL1855258.1"/>
    </source>
</evidence>